<reference evidence="1 2" key="1">
    <citation type="journal article" date="2007" name="PLoS ONE">
        <title>Analysis of the neurotoxin complex genes in Clostridium botulinum A1-A4 and B1 strains: BoNT/A3, /Ba4 and /B1 clusters are located within plasmids.</title>
        <authorList>
            <person name="Smith T.J."/>
            <person name="Hill K.K."/>
            <person name="Foley B.T."/>
            <person name="Detter J.C."/>
            <person name="Munk A.C."/>
            <person name="Bruce D.C."/>
            <person name="Doggett N.A."/>
            <person name="Smith L.A."/>
            <person name="Marks J.D."/>
            <person name="Xie G."/>
            <person name="Brettin T.S."/>
        </authorList>
    </citation>
    <scope>NUCLEOTIDE SEQUENCE [LARGE SCALE GENOMIC DNA]</scope>
    <source>
        <strain evidence="2">657 / Type Ba4</strain>
    </source>
</reference>
<dbReference type="KEGG" id="cbi:CLJ_B1768"/>
<protein>
    <submittedName>
        <fullName evidence="1">Uncharacterized protein</fullName>
    </submittedName>
</protein>
<organism evidence="1 2">
    <name type="scientific">Clostridium botulinum (strain 657 / Type Ba4)</name>
    <dbReference type="NCBI Taxonomy" id="515621"/>
    <lineage>
        <taxon>Bacteria</taxon>
        <taxon>Bacillati</taxon>
        <taxon>Bacillota</taxon>
        <taxon>Clostridia</taxon>
        <taxon>Eubacteriales</taxon>
        <taxon>Clostridiaceae</taxon>
        <taxon>Clostridium</taxon>
    </lineage>
</organism>
<dbReference type="Proteomes" id="UP000002333">
    <property type="component" value="Chromosome"/>
</dbReference>
<proteinExistence type="predicted"/>
<dbReference type="EMBL" id="CP001083">
    <property type="protein sequence ID" value="ACQ53563.1"/>
    <property type="molecule type" value="Genomic_DNA"/>
</dbReference>
<evidence type="ECO:0000313" key="1">
    <source>
        <dbReference type="EMBL" id="ACQ53563.1"/>
    </source>
</evidence>
<sequence length="99" mass="11806">MEPTVLTPKQLAERWQTCLTKIYEDNNAGKLPHLKTNKNRFPLIAIEEMENEPLFNKYDIKTPRERSLEKESEEWKRKYETLKNCINNALPELLKTMNL</sequence>
<evidence type="ECO:0000313" key="2">
    <source>
        <dbReference type="Proteomes" id="UP000002333"/>
    </source>
</evidence>
<accession>A0A3F2ZSU7</accession>
<name>A0A3F2ZSU7_CLOB6</name>
<dbReference type="RefSeq" id="WP_012720973.1">
    <property type="nucleotide sequence ID" value="NC_012658.1"/>
</dbReference>
<reference evidence="2" key="2">
    <citation type="submission" date="2008-05" db="EMBL/GenBank/DDBJ databases">
        <title>Genome sequence of Clostridium botulinum Ba4 strain 657.</title>
        <authorList>
            <person name="Shrivastava S."/>
            <person name="Brown J.L."/>
            <person name="Bruce D."/>
            <person name="Detter C."/>
            <person name="Munk C."/>
            <person name="Smith L.A."/>
            <person name="Smith T.J."/>
            <person name="Sutton G."/>
            <person name="Brettin T.S."/>
        </authorList>
    </citation>
    <scope>NUCLEOTIDE SEQUENCE [LARGE SCALE GENOMIC DNA]</scope>
    <source>
        <strain evidence="2">657 / Type Ba4</strain>
    </source>
</reference>
<dbReference type="AlphaFoldDB" id="A0A3F2ZSU7"/>
<gene>
    <name evidence="1" type="ordered locus">CLJ_B1768</name>
</gene>